<gene>
    <name evidence="1" type="ORF">OZSIB_3493</name>
</gene>
<evidence type="ECO:0000313" key="1">
    <source>
        <dbReference type="EMBL" id="RCK80311.1"/>
    </source>
</evidence>
<sequence>MATSDGWSEADPGRHAVQYIPIIGTDWKSVNDAFCLLTIARTALLQASQVA</sequence>
<reference evidence="1 2" key="1">
    <citation type="submission" date="2018-05" db="EMBL/GenBank/DDBJ databases">
        <title>A metagenomic window into the 2 km-deep terrestrial subsurface aquifer revealed taxonomically and functionally diverse microbial community comprising novel uncultured bacterial lineages.</title>
        <authorList>
            <person name="Kadnikov V.V."/>
            <person name="Mardanov A.V."/>
            <person name="Beletsky A.V."/>
            <person name="Banks D."/>
            <person name="Pimenov N.V."/>
            <person name="Frank Y.A."/>
            <person name="Karnachuk O.V."/>
            <person name="Ravin N.V."/>
        </authorList>
    </citation>
    <scope>NUCLEOTIDE SEQUENCE [LARGE SCALE GENOMIC DNA]</scope>
    <source>
        <strain evidence="1">BY5</strain>
    </source>
</reference>
<evidence type="ECO:0000313" key="2">
    <source>
        <dbReference type="Proteomes" id="UP000252355"/>
    </source>
</evidence>
<comment type="caution">
    <text evidence="1">The sequence shown here is derived from an EMBL/GenBank/DDBJ whole genome shotgun (WGS) entry which is preliminary data.</text>
</comment>
<protein>
    <submittedName>
        <fullName evidence="1">Uncharacterized protein</fullName>
    </submittedName>
</protein>
<accession>A0A367ZSJ1</accession>
<organism evidence="1 2">
    <name type="scientific">Candidatus Ozemobacter sibiricus</name>
    <dbReference type="NCBI Taxonomy" id="2268124"/>
    <lineage>
        <taxon>Bacteria</taxon>
        <taxon>Candidatus Ozemobacteria</taxon>
        <taxon>Candidatus Ozemobacterales</taxon>
        <taxon>Candidatus Ozemobacteraceae</taxon>
        <taxon>Candidatus Ozemobacter</taxon>
    </lineage>
</organism>
<proteinExistence type="predicted"/>
<dbReference type="Proteomes" id="UP000252355">
    <property type="component" value="Unassembled WGS sequence"/>
</dbReference>
<dbReference type="AlphaFoldDB" id="A0A367ZSJ1"/>
<dbReference type="EMBL" id="QOQW01000007">
    <property type="protein sequence ID" value="RCK80311.1"/>
    <property type="molecule type" value="Genomic_DNA"/>
</dbReference>
<name>A0A367ZSJ1_9BACT</name>